<keyword evidence="3" id="KW-1185">Reference proteome</keyword>
<accession>A0AAD7CVH1</accession>
<feature type="compositionally biased region" description="Polar residues" evidence="1">
    <location>
        <begin position="1"/>
        <end position="13"/>
    </location>
</feature>
<evidence type="ECO:0000313" key="3">
    <source>
        <dbReference type="Proteomes" id="UP001221757"/>
    </source>
</evidence>
<protein>
    <submittedName>
        <fullName evidence="2">Uncharacterized protein</fullName>
    </submittedName>
</protein>
<gene>
    <name evidence="2" type="ORF">B0H17DRAFT_294448</name>
</gene>
<feature type="region of interest" description="Disordered" evidence="1">
    <location>
        <begin position="106"/>
        <end position="150"/>
    </location>
</feature>
<feature type="region of interest" description="Disordered" evidence="1">
    <location>
        <begin position="1"/>
        <end position="21"/>
    </location>
</feature>
<evidence type="ECO:0000313" key="2">
    <source>
        <dbReference type="EMBL" id="KAJ7664924.1"/>
    </source>
</evidence>
<organism evidence="2 3">
    <name type="scientific">Mycena rosella</name>
    <name type="common">Pink bonnet</name>
    <name type="synonym">Agaricus rosellus</name>
    <dbReference type="NCBI Taxonomy" id="1033263"/>
    <lineage>
        <taxon>Eukaryota</taxon>
        <taxon>Fungi</taxon>
        <taxon>Dikarya</taxon>
        <taxon>Basidiomycota</taxon>
        <taxon>Agaricomycotina</taxon>
        <taxon>Agaricomycetes</taxon>
        <taxon>Agaricomycetidae</taxon>
        <taxon>Agaricales</taxon>
        <taxon>Marasmiineae</taxon>
        <taxon>Mycenaceae</taxon>
        <taxon>Mycena</taxon>
    </lineage>
</organism>
<dbReference type="Proteomes" id="UP001221757">
    <property type="component" value="Unassembled WGS sequence"/>
</dbReference>
<evidence type="ECO:0000256" key="1">
    <source>
        <dbReference type="SAM" id="MobiDB-lite"/>
    </source>
</evidence>
<sequence>MDWSAAEQSSPSSLIPPHPAFPVAKRKSQLFAPLLHRRKSQPIHVMELEVELPGKPPSPEQDTALFAESRPSQESHHLAPRRSQTLRTQPYDAPYFFPAPGSVAAETYLPPRRRPIRSTTLHPDEMERRMSQGSALFEPAPSRPASGTFV</sequence>
<name>A0AAD7CVH1_MYCRO</name>
<dbReference type="AlphaFoldDB" id="A0AAD7CVH1"/>
<feature type="region of interest" description="Disordered" evidence="1">
    <location>
        <begin position="52"/>
        <end position="93"/>
    </location>
</feature>
<dbReference type="EMBL" id="JARKIE010000218">
    <property type="protein sequence ID" value="KAJ7664924.1"/>
    <property type="molecule type" value="Genomic_DNA"/>
</dbReference>
<reference evidence="2" key="1">
    <citation type="submission" date="2023-03" db="EMBL/GenBank/DDBJ databases">
        <title>Massive genome expansion in bonnet fungi (Mycena s.s.) driven by repeated elements and novel gene families across ecological guilds.</title>
        <authorList>
            <consortium name="Lawrence Berkeley National Laboratory"/>
            <person name="Harder C.B."/>
            <person name="Miyauchi S."/>
            <person name="Viragh M."/>
            <person name="Kuo A."/>
            <person name="Thoen E."/>
            <person name="Andreopoulos B."/>
            <person name="Lu D."/>
            <person name="Skrede I."/>
            <person name="Drula E."/>
            <person name="Henrissat B."/>
            <person name="Morin E."/>
            <person name="Kohler A."/>
            <person name="Barry K."/>
            <person name="LaButti K."/>
            <person name="Morin E."/>
            <person name="Salamov A."/>
            <person name="Lipzen A."/>
            <person name="Mereny Z."/>
            <person name="Hegedus B."/>
            <person name="Baldrian P."/>
            <person name="Stursova M."/>
            <person name="Weitz H."/>
            <person name="Taylor A."/>
            <person name="Grigoriev I.V."/>
            <person name="Nagy L.G."/>
            <person name="Martin F."/>
            <person name="Kauserud H."/>
        </authorList>
    </citation>
    <scope>NUCLEOTIDE SEQUENCE</scope>
    <source>
        <strain evidence="2">CBHHK067</strain>
    </source>
</reference>
<proteinExistence type="predicted"/>
<comment type="caution">
    <text evidence="2">The sequence shown here is derived from an EMBL/GenBank/DDBJ whole genome shotgun (WGS) entry which is preliminary data.</text>
</comment>